<gene>
    <name evidence="1" type="ORF">H2199_003781</name>
</gene>
<dbReference type="Proteomes" id="UP001172680">
    <property type="component" value="Unassembled WGS sequence"/>
</dbReference>
<evidence type="ECO:0000313" key="2">
    <source>
        <dbReference type="Proteomes" id="UP001172680"/>
    </source>
</evidence>
<proteinExistence type="predicted"/>
<reference evidence="1" key="1">
    <citation type="submission" date="2022-10" db="EMBL/GenBank/DDBJ databases">
        <title>Culturing micro-colonial fungi from biological soil crusts in the Mojave desert and describing Neophaeococcomyces mojavensis, and introducing the new genera and species Taxawa tesnikishii.</title>
        <authorList>
            <person name="Kurbessoian T."/>
            <person name="Stajich J.E."/>
        </authorList>
    </citation>
    <scope>NUCLEOTIDE SEQUENCE</scope>
    <source>
        <strain evidence="1">JES_115</strain>
    </source>
</reference>
<evidence type="ECO:0000313" key="1">
    <source>
        <dbReference type="EMBL" id="KAJ9643915.1"/>
    </source>
</evidence>
<comment type="caution">
    <text evidence="1">The sequence shown here is derived from an EMBL/GenBank/DDBJ whole genome shotgun (WGS) entry which is preliminary data.</text>
</comment>
<sequence length="277" mass="30687">MVNGDPDGRIILDEPNRVYTAGDIVRGHVLLEVGRRQESCIVAVTIYSRTKTRLHTNESAETHRGRCLLFAESQILRTPENGIPAGRHTLPFSLIFPSETSASQTLDKTYTSSAEAGEPLPRPRPRPLDRPAAPAVTLKSFGTKLLARTEVDAHGRFADYDDYAEDVVWEAFSFDAELAALGAFSKAEDWSKIVLLRLPEKGVSLSFKTYNIKRSYKLKVRAVVVAVEKELEVKSSLPVVVKGEWRRRVEEVPEGAGRVEGGEGEAPPPYREATSAW</sequence>
<organism evidence="1 2">
    <name type="scientific">Coniosporium tulheliwenetii</name>
    <dbReference type="NCBI Taxonomy" id="3383036"/>
    <lineage>
        <taxon>Eukaryota</taxon>
        <taxon>Fungi</taxon>
        <taxon>Dikarya</taxon>
        <taxon>Ascomycota</taxon>
        <taxon>Pezizomycotina</taxon>
        <taxon>Dothideomycetes</taxon>
        <taxon>Dothideomycetes incertae sedis</taxon>
        <taxon>Coniosporium</taxon>
    </lineage>
</organism>
<name>A0ACC2Z9A8_9PEZI</name>
<accession>A0ACC2Z9A8</accession>
<keyword evidence="2" id="KW-1185">Reference proteome</keyword>
<protein>
    <submittedName>
        <fullName evidence="1">Uncharacterized protein</fullName>
    </submittedName>
</protein>
<dbReference type="EMBL" id="JAPDRP010000010">
    <property type="protein sequence ID" value="KAJ9643915.1"/>
    <property type="molecule type" value="Genomic_DNA"/>
</dbReference>